<evidence type="ECO:0000256" key="1">
    <source>
        <dbReference type="SAM" id="SignalP"/>
    </source>
</evidence>
<dbReference type="SUPFAM" id="SSF56935">
    <property type="entry name" value="Porins"/>
    <property type="match status" value="1"/>
</dbReference>
<gene>
    <name evidence="2" type="ordered locus">Tola_0596</name>
</gene>
<keyword evidence="1" id="KW-0732">Signal</keyword>
<sequence>MKKTLNVLVPSVLALFVASAAHAGATFDTPQGKLNIGGDVEYDLTADSFSEGAKTYNDKGVLIADATDTQALGGRILLDINGERVLANGNFAGFKINPVYSPNGNYGNGEDSWFAFGVKNDWAVKMGHYEAYDLSPAGQDTYVVGYGDKLYRAKAARGRANSGSQAMFSKEAGQWHMEVSTLFGDDNGMYDNMTGVVKNKDPLLARPVVAWTGDTVTVAVGAELNLITDAYVDAAGEDVSDWTGYGATATVKASDDLSFSLRGAYKAADEGDGYSVGPGMQYQNFYAAYLYGQNENSATDEDTEYNVVYASYKIPAVMGIDNFDMYLGASWGDEQAEGAADTNEQLGGRVRFKYFF</sequence>
<dbReference type="EMBL" id="CP001616">
    <property type="protein sequence ID" value="ACQ92225.1"/>
    <property type="molecule type" value="Genomic_DNA"/>
</dbReference>
<dbReference type="Pfam" id="PF16966">
    <property type="entry name" value="Porin_8"/>
    <property type="match status" value="1"/>
</dbReference>
<dbReference type="AlphaFoldDB" id="C4LAM1"/>
<dbReference type="STRING" id="595494.Tola_0596"/>
<dbReference type="KEGG" id="tau:Tola_0596"/>
<dbReference type="HOGENOM" id="CLU_052632_0_0_6"/>
<keyword evidence="3" id="KW-1185">Reference proteome</keyword>
<dbReference type="InterPro" id="IPR016963">
    <property type="entry name" value="Glycoporin_RafY"/>
</dbReference>
<evidence type="ECO:0000313" key="2">
    <source>
        <dbReference type="EMBL" id="ACQ92225.1"/>
    </source>
</evidence>
<proteinExistence type="predicted"/>
<feature type="chain" id="PRO_5002940280" evidence="1">
    <location>
        <begin position="24"/>
        <end position="356"/>
    </location>
</feature>
<feature type="signal peptide" evidence="1">
    <location>
        <begin position="1"/>
        <end position="23"/>
    </location>
</feature>
<dbReference type="RefSeq" id="WP_012728824.1">
    <property type="nucleotide sequence ID" value="NC_012691.1"/>
</dbReference>
<name>C4LAM1_TOLAT</name>
<dbReference type="Proteomes" id="UP000009073">
    <property type="component" value="Chromosome"/>
</dbReference>
<accession>C4LAM1</accession>
<evidence type="ECO:0000313" key="3">
    <source>
        <dbReference type="Proteomes" id="UP000009073"/>
    </source>
</evidence>
<dbReference type="eggNOG" id="ENOG502Z8QE">
    <property type="taxonomic scope" value="Bacteria"/>
</dbReference>
<organism evidence="2 3">
    <name type="scientific">Tolumonas auensis (strain DSM 9187 / NBRC 110442 / TA 4)</name>
    <dbReference type="NCBI Taxonomy" id="595494"/>
    <lineage>
        <taxon>Bacteria</taxon>
        <taxon>Pseudomonadati</taxon>
        <taxon>Pseudomonadota</taxon>
        <taxon>Gammaproteobacteria</taxon>
        <taxon>Aeromonadales</taxon>
        <taxon>Aeromonadaceae</taxon>
        <taxon>Tolumonas</taxon>
    </lineage>
</organism>
<reference evidence="2 3" key="2">
    <citation type="journal article" date="2011" name="Stand. Genomic Sci.">
        <title>Complete genome sequence of Tolumonas auensis type strain (TA 4).</title>
        <authorList>
            <person name="Chertkov O."/>
            <person name="Copeland A."/>
            <person name="Lucas S."/>
            <person name="Lapidus A."/>
            <person name="Berry K.W."/>
            <person name="Detter J.C."/>
            <person name="Del Rio T.G."/>
            <person name="Hammon N."/>
            <person name="Dalin E."/>
            <person name="Tice H."/>
            <person name="Pitluck S."/>
            <person name="Richardson P."/>
            <person name="Bruce D."/>
            <person name="Goodwin L."/>
            <person name="Han C."/>
            <person name="Tapia R."/>
            <person name="Saunders E."/>
            <person name="Schmutz J."/>
            <person name="Brettin T."/>
            <person name="Larimer F."/>
            <person name="Land M."/>
            <person name="Hauser L."/>
            <person name="Spring S."/>
            <person name="Rohde M."/>
            <person name="Kyrpides N.C."/>
            <person name="Ivanova N."/>
            <person name="Goker M."/>
            <person name="Beller H.R."/>
            <person name="Klenk H.P."/>
            <person name="Woyke T."/>
        </authorList>
    </citation>
    <scope>NUCLEOTIDE SEQUENCE [LARGE SCALE GENOMIC DNA]</scope>
    <source>
        <strain evidence="3">DSM 9187 / TA4</strain>
    </source>
</reference>
<reference evidence="3" key="1">
    <citation type="submission" date="2009-05" db="EMBL/GenBank/DDBJ databases">
        <title>Complete sequence of Tolumonas auensis DSM 9187.</title>
        <authorList>
            <consortium name="US DOE Joint Genome Institute"/>
            <person name="Lucas S."/>
            <person name="Copeland A."/>
            <person name="Lapidus A."/>
            <person name="Glavina del Rio T."/>
            <person name="Tice H."/>
            <person name="Bruce D."/>
            <person name="Goodwin L."/>
            <person name="Pitluck S."/>
            <person name="Chertkov O."/>
            <person name="Brettin T."/>
            <person name="Detter J.C."/>
            <person name="Han C."/>
            <person name="Larimer F."/>
            <person name="Land M."/>
            <person name="Hauser L."/>
            <person name="Kyrpides N."/>
            <person name="Mikhailova N."/>
            <person name="Spring S."/>
            <person name="Beller H."/>
        </authorList>
    </citation>
    <scope>NUCLEOTIDE SEQUENCE [LARGE SCALE GENOMIC DNA]</scope>
    <source>
        <strain evidence="3">DSM 9187 / TA4</strain>
    </source>
</reference>
<protein>
    <submittedName>
        <fullName evidence="2">Putative glycoporin</fullName>
    </submittedName>
</protein>